<dbReference type="GO" id="GO:0005524">
    <property type="term" value="F:ATP binding"/>
    <property type="evidence" value="ECO:0007669"/>
    <property type="project" value="InterPro"/>
</dbReference>
<evidence type="ECO:0000313" key="1">
    <source>
        <dbReference type="EMBL" id="RRT63871.1"/>
    </source>
</evidence>
<reference evidence="1 2" key="1">
    <citation type="journal article" date="2014" name="Agronomy (Basel)">
        <title>A Draft Genome Sequence for Ensete ventricosum, the Drought-Tolerant Tree Against Hunger.</title>
        <authorList>
            <person name="Harrison J."/>
            <person name="Moore K.A."/>
            <person name="Paszkiewicz K."/>
            <person name="Jones T."/>
            <person name="Grant M."/>
            <person name="Ambacheew D."/>
            <person name="Muzemil S."/>
            <person name="Studholme D.J."/>
        </authorList>
    </citation>
    <scope>NUCLEOTIDE SEQUENCE [LARGE SCALE GENOMIC DNA]</scope>
</reference>
<dbReference type="AlphaFoldDB" id="A0A426ZIU1"/>
<gene>
    <name evidence="1" type="ORF">B296_00042343</name>
</gene>
<dbReference type="EMBL" id="AMZH03006425">
    <property type="protein sequence ID" value="RRT63871.1"/>
    <property type="molecule type" value="Genomic_DNA"/>
</dbReference>
<dbReference type="SUPFAM" id="SSF55271">
    <property type="entry name" value="DNA repair protein MutS, domain I"/>
    <property type="match status" value="1"/>
</dbReference>
<accession>A0A426ZIU1</accession>
<comment type="caution">
    <text evidence="1">The sequence shown here is derived from an EMBL/GenBank/DDBJ whole genome shotgun (WGS) entry which is preliminary data.</text>
</comment>
<dbReference type="InterPro" id="IPR016151">
    <property type="entry name" value="DNA_mismatch_repair_MutS_N"/>
</dbReference>
<sequence length="152" mass="16800">MTQLVTATDGFIFPQVGDFYEAVGFDACVLVEYAGLNPFGGLRTDSIPRAGCPVMVVDFDRCRLISGGISRGREKEEEGVLFARTIYRPRANSSLAGDFFSPRREKKRFPAHAHPGNPYVFGLAGVDHDVEFPDPMPIVGIFQLIMTLILFL</sequence>
<proteinExistence type="predicted"/>
<dbReference type="GO" id="GO:0030983">
    <property type="term" value="F:mismatched DNA binding"/>
    <property type="evidence" value="ECO:0007669"/>
    <property type="project" value="InterPro"/>
</dbReference>
<organism evidence="1 2">
    <name type="scientific">Ensete ventricosum</name>
    <name type="common">Abyssinian banana</name>
    <name type="synonym">Musa ensete</name>
    <dbReference type="NCBI Taxonomy" id="4639"/>
    <lineage>
        <taxon>Eukaryota</taxon>
        <taxon>Viridiplantae</taxon>
        <taxon>Streptophyta</taxon>
        <taxon>Embryophyta</taxon>
        <taxon>Tracheophyta</taxon>
        <taxon>Spermatophyta</taxon>
        <taxon>Magnoliopsida</taxon>
        <taxon>Liliopsida</taxon>
        <taxon>Zingiberales</taxon>
        <taxon>Musaceae</taxon>
        <taxon>Ensete</taxon>
    </lineage>
</organism>
<evidence type="ECO:0000313" key="2">
    <source>
        <dbReference type="Proteomes" id="UP000287651"/>
    </source>
</evidence>
<dbReference type="Proteomes" id="UP000287651">
    <property type="component" value="Unassembled WGS sequence"/>
</dbReference>
<dbReference type="InterPro" id="IPR053276">
    <property type="entry name" value="MtDNA_mismatch_repair_MutS"/>
</dbReference>
<dbReference type="PANTHER" id="PTHR48448">
    <property type="entry name" value="MUTL PROTEIN ISOFORM 1"/>
    <property type="match status" value="1"/>
</dbReference>
<name>A0A426ZIU1_ENSVE</name>
<protein>
    <submittedName>
        <fullName evidence="1">Uncharacterized protein</fullName>
    </submittedName>
</protein>
<dbReference type="PANTHER" id="PTHR48448:SF1">
    <property type="entry name" value="MUTL PROTEIN ISOFORM 1"/>
    <property type="match status" value="1"/>
</dbReference>
<dbReference type="GO" id="GO:0006298">
    <property type="term" value="P:mismatch repair"/>
    <property type="evidence" value="ECO:0007669"/>
    <property type="project" value="InterPro"/>
</dbReference>